<dbReference type="Proteomes" id="UP000677537">
    <property type="component" value="Unassembled WGS sequence"/>
</dbReference>
<organism evidence="1 2">
    <name type="scientific">Roseomonas indoligenes</name>
    <dbReference type="NCBI Taxonomy" id="2820811"/>
    <lineage>
        <taxon>Bacteria</taxon>
        <taxon>Pseudomonadati</taxon>
        <taxon>Pseudomonadota</taxon>
        <taxon>Alphaproteobacteria</taxon>
        <taxon>Acetobacterales</taxon>
        <taxon>Roseomonadaceae</taxon>
        <taxon>Roseomonas</taxon>
    </lineage>
</organism>
<proteinExistence type="predicted"/>
<reference evidence="1" key="1">
    <citation type="submission" date="2021-03" db="EMBL/GenBank/DDBJ databases">
        <authorList>
            <person name="So Y."/>
        </authorList>
    </citation>
    <scope>NUCLEOTIDE SEQUENCE</scope>
    <source>
        <strain evidence="1">SG15</strain>
    </source>
</reference>
<keyword evidence="2" id="KW-1185">Reference proteome</keyword>
<sequence>MSHLHDTNAPRPDMDVLAARLAEQRYRALVERGVSKVQAWDEAVSLFVGHHPGWPAPMAEREAARTVGALILNRLACDRAGPKPMAHRVPLDLLIDLNTPETPESVRAAWRAKGQGGGVAALFKRAGMTAWPARPARLPLRLRCAPRDRMHPAAPAFSSPTQLGR</sequence>
<dbReference type="EMBL" id="JAGIZA010000002">
    <property type="protein sequence ID" value="MBP0491765.1"/>
    <property type="molecule type" value="Genomic_DNA"/>
</dbReference>
<dbReference type="AlphaFoldDB" id="A0A940MXX3"/>
<comment type="caution">
    <text evidence="1">The sequence shown here is derived from an EMBL/GenBank/DDBJ whole genome shotgun (WGS) entry which is preliminary data.</text>
</comment>
<evidence type="ECO:0000313" key="2">
    <source>
        <dbReference type="Proteomes" id="UP000677537"/>
    </source>
</evidence>
<accession>A0A940MXX3</accession>
<dbReference type="RefSeq" id="WP_209370602.1">
    <property type="nucleotide sequence ID" value="NZ_JAGIZA010000002.1"/>
</dbReference>
<evidence type="ECO:0000313" key="1">
    <source>
        <dbReference type="EMBL" id="MBP0491765.1"/>
    </source>
</evidence>
<gene>
    <name evidence="1" type="ORF">J5Y10_03120</name>
</gene>
<protein>
    <submittedName>
        <fullName evidence="1">Uncharacterized protein</fullName>
    </submittedName>
</protein>
<name>A0A940MXX3_9PROT</name>